<comment type="caution">
    <text evidence="1">The sequence shown here is derived from an EMBL/GenBank/DDBJ whole genome shotgun (WGS) entry which is preliminary data.</text>
</comment>
<dbReference type="RefSeq" id="WP_184000903.1">
    <property type="nucleotide sequence ID" value="NZ_BAABIF010000004.1"/>
</dbReference>
<protein>
    <submittedName>
        <fullName evidence="1">Uncharacterized protein</fullName>
    </submittedName>
</protein>
<gene>
    <name evidence="1" type="ORF">FHR23_000004</name>
</gene>
<keyword evidence="2" id="KW-1185">Reference proteome</keyword>
<dbReference type="Proteomes" id="UP000554342">
    <property type="component" value="Unassembled WGS sequence"/>
</dbReference>
<accession>A0A840YU45</accession>
<reference evidence="1 2" key="1">
    <citation type="submission" date="2020-08" db="EMBL/GenBank/DDBJ databases">
        <title>Genomic Encyclopedia of Type Strains, Phase IV (KMG-IV): sequencing the most valuable type-strain genomes for metagenomic binning, comparative biology and taxonomic classification.</title>
        <authorList>
            <person name="Goeker M."/>
        </authorList>
    </citation>
    <scope>NUCLEOTIDE SEQUENCE [LARGE SCALE GENOMIC DNA]</scope>
    <source>
        <strain evidence="1 2">DSM 27203</strain>
    </source>
</reference>
<sequence>MQHDPNCPERATINGAAEILRTLSHEIELVGAALCEDPELMGRHMTALQSIDLIAQKQRALADVFVATSPSTAIADIPVEVLRDELRARFAA</sequence>
<name>A0A840YU45_9SPHN</name>
<dbReference type="EMBL" id="JACIJI010000001">
    <property type="protein sequence ID" value="MBB5717097.1"/>
    <property type="molecule type" value="Genomic_DNA"/>
</dbReference>
<organism evidence="1 2">
    <name type="scientific">Stakelama sediminis</name>
    <dbReference type="NCBI Taxonomy" id="463200"/>
    <lineage>
        <taxon>Bacteria</taxon>
        <taxon>Pseudomonadati</taxon>
        <taxon>Pseudomonadota</taxon>
        <taxon>Alphaproteobacteria</taxon>
        <taxon>Sphingomonadales</taxon>
        <taxon>Sphingomonadaceae</taxon>
        <taxon>Stakelama</taxon>
    </lineage>
</organism>
<evidence type="ECO:0000313" key="1">
    <source>
        <dbReference type="EMBL" id="MBB5717097.1"/>
    </source>
</evidence>
<proteinExistence type="predicted"/>
<dbReference type="AlphaFoldDB" id="A0A840YU45"/>
<evidence type="ECO:0000313" key="2">
    <source>
        <dbReference type="Proteomes" id="UP000554342"/>
    </source>
</evidence>